<dbReference type="FunFam" id="1.10.287.2720:FF:000001">
    <property type="entry name" value="Oxysterol-binding OBPalpha"/>
    <property type="match status" value="1"/>
</dbReference>
<dbReference type="EMBL" id="CAXLJL010000121">
    <property type="protein sequence ID" value="CAL5132169.1"/>
    <property type="molecule type" value="Genomic_DNA"/>
</dbReference>
<proteinExistence type="inferred from homology"/>
<dbReference type="Proteomes" id="UP001497525">
    <property type="component" value="Unassembled WGS sequence"/>
</dbReference>
<dbReference type="Pfam" id="PF01237">
    <property type="entry name" value="Oxysterol_BP"/>
    <property type="match status" value="1"/>
</dbReference>
<dbReference type="GO" id="GO:0006869">
    <property type="term" value="P:lipid transport"/>
    <property type="evidence" value="ECO:0007669"/>
    <property type="project" value="UniProtKB-KW"/>
</dbReference>
<dbReference type="Gene3D" id="6.10.140.1150">
    <property type="match status" value="1"/>
</dbReference>
<gene>
    <name evidence="8" type="ORF">CDAUBV1_LOCUS5018</name>
</gene>
<dbReference type="InterPro" id="IPR011993">
    <property type="entry name" value="PH-like_dom_sf"/>
</dbReference>
<keyword evidence="3" id="KW-0446">Lipid-binding</keyword>
<comment type="similarity">
    <text evidence="4">Belongs to the OSBP family.</text>
</comment>
<dbReference type="InterPro" id="IPR037239">
    <property type="entry name" value="OSBP_sf"/>
</dbReference>
<evidence type="ECO:0000313" key="9">
    <source>
        <dbReference type="Proteomes" id="UP001497525"/>
    </source>
</evidence>
<feature type="compositionally biased region" description="Polar residues" evidence="6">
    <location>
        <begin position="197"/>
        <end position="207"/>
    </location>
</feature>
<evidence type="ECO:0000256" key="5">
    <source>
        <dbReference type="RuleBase" id="RU003845"/>
    </source>
</evidence>
<feature type="region of interest" description="Disordered" evidence="6">
    <location>
        <begin position="508"/>
        <end position="532"/>
    </location>
</feature>
<organism evidence="8 9">
    <name type="scientific">Calicophoron daubneyi</name>
    <name type="common">Rumen fluke</name>
    <name type="synonym">Paramphistomum daubneyi</name>
    <dbReference type="NCBI Taxonomy" id="300641"/>
    <lineage>
        <taxon>Eukaryota</taxon>
        <taxon>Metazoa</taxon>
        <taxon>Spiralia</taxon>
        <taxon>Lophotrochozoa</taxon>
        <taxon>Platyhelminthes</taxon>
        <taxon>Trematoda</taxon>
        <taxon>Digenea</taxon>
        <taxon>Plagiorchiida</taxon>
        <taxon>Pronocephalata</taxon>
        <taxon>Paramphistomoidea</taxon>
        <taxon>Paramphistomidae</taxon>
        <taxon>Calicophoron</taxon>
    </lineage>
</organism>
<evidence type="ECO:0000256" key="1">
    <source>
        <dbReference type="ARBA" id="ARBA00022448"/>
    </source>
</evidence>
<dbReference type="PANTHER" id="PTHR10972">
    <property type="entry name" value="OXYSTEROL-BINDING PROTEIN-RELATED"/>
    <property type="match status" value="1"/>
</dbReference>
<dbReference type="PROSITE" id="PS50003">
    <property type="entry name" value="PH_DOMAIN"/>
    <property type="match status" value="1"/>
</dbReference>
<evidence type="ECO:0000256" key="4">
    <source>
        <dbReference type="RuleBase" id="RU003844"/>
    </source>
</evidence>
<feature type="compositionally biased region" description="Polar residues" evidence="6">
    <location>
        <begin position="150"/>
        <end position="167"/>
    </location>
</feature>
<dbReference type="GO" id="GO:0005829">
    <property type="term" value="C:cytosol"/>
    <property type="evidence" value="ECO:0007669"/>
    <property type="project" value="TreeGrafter"/>
</dbReference>
<dbReference type="AlphaFoldDB" id="A0AAV2T7V5"/>
<dbReference type="Gene3D" id="1.10.287.2720">
    <property type="match status" value="1"/>
</dbReference>
<dbReference type="GO" id="GO:0016020">
    <property type="term" value="C:membrane"/>
    <property type="evidence" value="ECO:0007669"/>
    <property type="project" value="TreeGrafter"/>
</dbReference>
<keyword evidence="2 5" id="KW-0445">Lipid transport</keyword>
<comment type="caution">
    <text evidence="8">The sequence shown here is derived from an EMBL/GenBank/DDBJ whole genome shotgun (WGS) entry which is preliminary data.</text>
</comment>
<evidence type="ECO:0000259" key="7">
    <source>
        <dbReference type="PROSITE" id="PS50003"/>
    </source>
</evidence>
<accession>A0AAV2T7V5</accession>
<feature type="domain" description="PH" evidence="7">
    <location>
        <begin position="29"/>
        <end position="127"/>
    </location>
</feature>
<dbReference type="InterPro" id="IPR001849">
    <property type="entry name" value="PH_domain"/>
</dbReference>
<dbReference type="GO" id="GO:0032934">
    <property type="term" value="F:sterol binding"/>
    <property type="evidence" value="ECO:0007669"/>
    <property type="project" value="TreeGrafter"/>
</dbReference>
<protein>
    <recommendedName>
        <fullName evidence="5">Oxysterol-binding protein</fullName>
    </recommendedName>
</protein>
<evidence type="ECO:0000313" key="8">
    <source>
        <dbReference type="EMBL" id="CAL5132169.1"/>
    </source>
</evidence>
<reference evidence="8" key="1">
    <citation type="submission" date="2024-06" db="EMBL/GenBank/DDBJ databases">
        <authorList>
            <person name="Liu X."/>
            <person name="Lenzi L."/>
            <person name="Haldenby T S."/>
            <person name="Uol C."/>
        </authorList>
    </citation>
    <scope>NUCLEOTIDE SEQUENCE</scope>
</reference>
<dbReference type="SMART" id="SM00233">
    <property type="entry name" value="PH"/>
    <property type="match status" value="1"/>
</dbReference>
<dbReference type="SUPFAM" id="SSF144000">
    <property type="entry name" value="Oxysterol-binding protein-like"/>
    <property type="match status" value="1"/>
</dbReference>
<dbReference type="Pfam" id="PF00169">
    <property type="entry name" value="PH"/>
    <property type="match status" value="1"/>
</dbReference>
<evidence type="ECO:0000256" key="3">
    <source>
        <dbReference type="ARBA" id="ARBA00023121"/>
    </source>
</evidence>
<feature type="region of interest" description="Disordered" evidence="6">
    <location>
        <begin position="336"/>
        <end position="396"/>
    </location>
</feature>
<feature type="compositionally biased region" description="Low complexity" evidence="6">
    <location>
        <begin position="168"/>
        <end position="183"/>
    </location>
</feature>
<dbReference type="PROSITE" id="PS01013">
    <property type="entry name" value="OSBP"/>
    <property type="match status" value="1"/>
</dbReference>
<evidence type="ECO:0000256" key="2">
    <source>
        <dbReference type="ARBA" id="ARBA00023055"/>
    </source>
</evidence>
<dbReference type="InterPro" id="IPR000648">
    <property type="entry name" value="Oxysterol-bd"/>
</dbReference>
<dbReference type="Gene3D" id="2.40.160.120">
    <property type="match status" value="1"/>
</dbReference>
<dbReference type="Gene3D" id="2.30.29.30">
    <property type="entry name" value="Pleckstrin-homology domain (PH domain)/Phosphotyrosine-binding domain (PTB)"/>
    <property type="match status" value="1"/>
</dbReference>
<dbReference type="PANTHER" id="PTHR10972:SF141">
    <property type="entry name" value="OXYSTEROL-BINDING PROTEIN"/>
    <property type="match status" value="1"/>
</dbReference>
<evidence type="ECO:0000256" key="6">
    <source>
        <dbReference type="SAM" id="MobiDB-lite"/>
    </source>
</evidence>
<keyword evidence="1 5" id="KW-0813">Transport</keyword>
<name>A0AAV2T7V5_CALDB</name>
<dbReference type="InterPro" id="IPR018494">
    <property type="entry name" value="Oxysterol-bd_CS"/>
</dbReference>
<sequence>MGDRDQEHLKRLIKRAKELQIEEEKSMLRKRIEGQLLKFTNMVKGYQYRWCVIDPDAGTVEYYEKEDHKHSSKPRGILNLTYASVCPSDEDSQAFVINAANGDALRLKAADAKERQYWVNRLRAVAEYHSERAEHHPLIATLSGNVANENGTGLLNTSTPSANQSLASVTPTTSSNSTSNSVKSTEKIKSATLGSRPENNSTVQNKQQTVTIPCTDTVVTDMNVFPQFCPGGSSDPRAQLRELFRQLEMETQCLANAVDSASVRSPELTTMYKTLLLSKATSQATLSCLKRCLDFIKRREIGNAELASQPLWVNTDSTRNQELEVGVPVVNHPGLLAQESGCGGDDSPRGSQESAQPMESGVFPSPILNMDSQALGLPDLPGDSQPDPPFDESELGSVEDQKHIVLHILSQLKLGMDLTRIVLPTFILEKRSLLEMFADYMAHPDLFLNITCGKTPEERMLAFVQWYLTAFHSGRKDKIAKKPYNPIIGESFHCCWLATPSSTEVTQLTNGGQTKLPVPDNSDQTADQSSTNTDRVPVLITYCAEQVSHHPPITALHIECPSYQMELDFSVHVKSKFGGMSISAAMVGKNILRLGEHDNEEYHFSLPTAYARSILTTPWVELGDKVSITCPQTGYSASVTFHTKPMRSNKLHRVTGEIFAPHPVSGTATTSATSLSSSDKTLDPNLVARVSGEWNNVLEFEQLTQGGKKWTIDVNRLPVLPKRVRPIVNQRPEESRCLWQHVTDALKMGNIQLATEKKRELEERQRASEKYRVRHRIPFPVKYFQWDGTAWVFRRPPPKIPTPDIEVNETVASC</sequence>
<dbReference type="SUPFAM" id="SSF50729">
    <property type="entry name" value="PH domain-like"/>
    <property type="match status" value="1"/>
</dbReference>
<dbReference type="CDD" id="cd13291">
    <property type="entry name" value="PH_ORP10_ORP11"/>
    <property type="match status" value="1"/>
</dbReference>
<feature type="compositionally biased region" description="Polar residues" evidence="6">
    <location>
        <begin position="521"/>
        <end position="532"/>
    </location>
</feature>
<feature type="region of interest" description="Disordered" evidence="6">
    <location>
        <begin position="150"/>
        <end position="207"/>
    </location>
</feature>